<dbReference type="SUPFAM" id="SSF69065">
    <property type="entry name" value="RNase III domain-like"/>
    <property type="match status" value="2"/>
</dbReference>
<comment type="cofactor">
    <cofactor evidence="1">
        <name>Mn(2+)</name>
        <dbReference type="ChEBI" id="CHEBI:29035"/>
    </cofactor>
</comment>
<dbReference type="FunFam" id="3.40.50.300:FF:000420">
    <property type="entry name" value="Endoribonuclease dicer-like 1"/>
    <property type="match status" value="1"/>
</dbReference>
<keyword evidence="3" id="KW-0540">Nuclease</keyword>
<evidence type="ECO:0000256" key="2">
    <source>
        <dbReference type="ARBA" id="ARBA00001946"/>
    </source>
</evidence>
<dbReference type="Gene3D" id="3.40.50.300">
    <property type="entry name" value="P-loop containing nucleotide triphosphate hydrolases"/>
    <property type="match status" value="2"/>
</dbReference>
<dbReference type="InterPro" id="IPR001650">
    <property type="entry name" value="Helicase_C-like"/>
</dbReference>
<evidence type="ECO:0000256" key="13">
    <source>
        <dbReference type="ARBA" id="ARBA00035116"/>
    </source>
</evidence>
<evidence type="ECO:0000259" key="17">
    <source>
        <dbReference type="PROSITE" id="PS51192"/>
    </source>
</evidence>
<dbReference type="PROSITE" id="PS00517">
    <property type="entry name" value="RNASE_3_1"/>
    <property type="match status" value="1"/>
</dbReference>
<protein>
    <recommendedName>
        <fullName evidence="22">Dicer-like protein 4</fullName>
    </recommendedName>
</protein>
<dbReference type="SUPFAM" id="SSF101690">
    <property type="entry name" value="PAZ domain"/>
    <property type="match status" value="1"/>
</dbReference>
<name>S8CQK4_9LAMI</name>
<dbReference type="SUPFAM" id="SSF52540">
    <property type="entry name" value="P-loop containing nucleoside triphosphate hydrolases"/>
    <property type="match status" value="1"/>
</dbReference>
<reference evidence="20 21" key="1">
    <citation type="journal article" date="2013" name="BMC Genomics">
        <title>The miniature genome of a carnivorous plant Genlisea aurea contains a low number of genes and short non-coding sequences.</title>
        <authorList>
            <person name="Leushkin E.V."/>
            <person name="Sutormin R.A."/>
            <person name="Nabieva E.R."/>
            <person name="Penin A.A."/>
            <person name="Kondrashov A.S."/>
            <person name="Logacheva M.D."/>
        </authorList>
    </citation>
    <scope>NUCLEOTIDE SEQUENCE [LARGE SCALE GENOMIC DNA]</scope>
</reference>
<dbReference type="Gene3D" id="1.10.1520.10">
    <property type="entry name" value="Ribonuclease III domain"/>
    <property type="match status" value="2"/>
</dbReference>
<evidence type="ECO:0000256" key="10">
    <source>
        <dbReference type="ARBA" id="ARBA00022840"/>
    </source>
</evidence>
<dbReference type="PROSITE" id="PS51192">
    <property type="entry name" value="HELICASE_ATP_BIND_1"/>
    <property type="match status" value="1"/>
</dbReference>
<dbReference type="GO" id="GO:0005634">
    <property type="term" value="C:nucleus"/>
    <property type="evidence" value="ECO:0007669"/>
    <property type="project" value="TreeGrafter"/>
</dbReference>
<comment type="cofactor">
    <cofactor evidence="2">
        <name>Mg(2+)</name>
        <dbReference type="ChEBI" id="CHEBI:18420"/>
    </cofactor>
</comment>
<feature type="domain" description="PAZ" evidence="16">
    <location>
        <begin position="809"/>
        <end position="928"/>
    </location>
</feature>
<keyword evidence="12" id="KW-0464">Manganese</keyword>
<keyword evidence="8" id="KW-0378">Hydrolase</keyword>
<evidence type="ECO:0000256" key="4">
    <source>
        <dbReference type="ARBA" id="ARBA00022723"/>
    </source>
</evidence>
<feature type="non-terminal residue" evidence="20">
    <location>
        <position position="1270"/>
    </location>
</feature>
<feature type="domain" description="Dicer dsRNA-binding fold" evidence="19">
    <location>
        <begin position="542"/>
        <end position="632"/>
    </location>
</feature>
<comment type="caution">
    <text evidence="20">The sequence shown here is derived from an EMBL/GenBank/DDBJ whole genome shotgun (WGS) entry which is preliminary data.</text>
</comment>
<evidence type="ECO:0000256" key="9">
    <source>
        <dbReference type="ARBA" id="ARBA00022806"/>
    </source>
</evidence>
<dbReference type="InterPro" id="IPR038248">
    <property type="entry name" value="Dicer_dimer_sf"/>
</dbReference>
<keyword evidence="6" id="KW-0547">Nucleotide-binding</keyword>
<dbReference type="InterPro" id="IPR036085">
    <property type="entry name" value="PAZ_dom_sf"/>
</dbReference>
<feature type="domain" description="Helicase ATP-binding" evidence="17">
    <location>
        <begin position="29"/>
        <end position="187"/>
    </location>
</feature>
<dbReference type="SMART" id="SM00535">
    <property type="entry name" value="RIBOc"/>
    <property type="match status" value="2"/>
</dbReference>
<gene>
    <name evidence="20" type="ORF">M569_05327</name>
</gene>
<dbReference type="GO" id="GO:0005737">
    <property type="term" value="C:cytoplasm"/>
    <property type="evidence" value="ECO:0007669"/>
    <property type="project" value="TreeGrafter"/>
</dbReference>
<evidence type="ECO:0000313" key="21">
    <source>
        <dbReference type="Proteomes" id="UP000015453"/>
    </source>
</evidence>
<dbReference type="PROSITE" id="PS51194">
    <property type="entry name" value="HELICASE_CTER"/>
    <property type="match status" value="1"/>
</dbReference>
<proteinExistence type="inferred from homology"/>
<dbReference type="InterPro" id="IPR011545">
    <property type="entry name" value="DEAD/DEAH_box_helicase_dom"/>
</dbReference>
<dbReference type="PROSITE" id="PS51327">
    <property type="entry name" value="DICER_DSRBF"/>
    <property type="match status" value="1"/>
</dbReference>
<dbReference type="Pfam" id="PF00270">
    <property type="entry name" value="DEAD"/>
    <property type="match status" value="1"/>
</dbReference>
<keyword evidence="10" id="KW-0067">ATP-binding</keyword>
<dbReference type="GO" id="GO:0004386">
    <property type="term" value="F:helicase activity"/>
    <property type="evidence" value="ECO:0007669"/>
    <property type="project" value="UniProtKB-KW"/>
</dbReference>
<dbReference type="Gene3D" id="3.30.160.380">
    <property type="entry name" value="Dicer dimerisation domain"/>
    <property type="match status" value="1"/>
</dbReference>
<evidence type="ECO:0000256" key="14">
    <source>
        <dbReference type="PROSITE-ProRule" id="PRU00657"/>
    </source>
</evidence>
<dbReference type="Pfam" id="PF03368">
    <property type="entry name" value="Dicer_dimer"/>
    <property type="match status" value="1"/>
</dbReference>
<dbReference type="OrthoDB" id="6513042at2759"/>
<evidence type="ECO:0000259" key="16">
    <source>
        <dbReference type="PROSITE" id="PS50821"/>
    </source>
</evidence>
<evidence type="ECO:0000259" key="15">
    <source>
        <dbReference type="PROSITE" id="PS50142"/>
    </source>
</evidence>
<evidence type="ECO:0000256" key="7">
    <source>
        <dbReference type="ARBA" id="ARBA00022759"/>
    </source>
</evidence>
<keyword evidence="14" id="KW-0694">RNA-binding</keyword>
<evidence type="ECO:0000313" key="20">
    <source>
        <dbReference type="EMBL" id="EPS69439.1"/>
    </source>
</evidence>
<dbReference type="PROSITE" id="PS50142">
    <property type="entry name" value="RNASE_3_2"/>
    <property type="match status" value="2"/>
</dbReference>
<dbReference type="FunFam" id="3.30.160.380:FF:000001">
    <property type="entry name" value="Endoribonuclease dicer-like 1"/>
    <property type="match status" value="1"/>
</dbReference>
<keyword evidence="4" id="KW-0479">Metal-binding</keyword>
<dbReference type="GO" id="GO:0046872">
    <property type="term" value="F:metal ion binding"/>
    <property type="evidence" value="ECO:0007669"/>
    <property type="project" value="UniProtKB-KW"/>
</dbReference>
<evidence type="ECO:0000256" key="5">
    <source>
        <dbReference type="ARBA" id="ARBA00022737"/>
    </source>
</evidence>
<dbReference type="InterPro" id="IPR027417">
    <property type="entry name" value="P-loop_NTPase"/>
</dbReference>
<keyword evidence="9" id="KW-0347">Helicase</keyword>
<keyword evidence="11" id="KW-0460">Magnesium</keyword>
<dbReference type="GO" id="GO:0005524">
    <property type="term" value="F:ATP binding"/>
    <property type="evidence" value="ECO:0007669"/>
    <property type="project" value="UniProtKB-KW"/>
</dbReference>
<dbReference type="Pfam" id="PF00636">
    <property type="entry name" value="Ribonuclease_3"/>
    <property type="match status" value="2"/>
</dbReference>
<dbReference type="Pfam" id="PF00271">
    <property type="entry name" value="Helicase_C"/>
    <property type="match status" value="1"/>
</dbReference>
<dbReference type="GO" id="GO:0004525">
    <property type="term" value="F:ribonuclease III activity"/>
    <property type="evidence" value="ECO:0007669"/>
    <property type="project" value="InterPro"/>
</dbReference>
<dbReference type="InterPro" id="IPR000999">
    <property type="entry name" value="RNase_III_dom"/>
</dbReference>
<dbReference type="AlphaFoldDB" id="S8CQK4"/>
<keyword evidence="5" id="KW-0677">Repeat</keyword>
<dbReference type="Proteomes" id="UP000015453">
    <property type="component" value="Unassembled WGS sequence"/>
</dbReference>
<evidence type="ECO:0000256" key="11">
    <source>
        <dbReference type="ARBA" id="ARBA00022842"/>
    </source>
</evidence>
<dbReference type="CDD" id="cd00593">
    <property type="entry name" value="RIBOc"/>
    <property type="match status" value="2"/>
</dbReference>
<feature type="domain" description="RNase III" evidence="15">
    <location>
        <begin position="1164"/>
        <end position="1270"/>
    </location>
</feature>
<feature type="domain" description="RNase III" evidence="15">
    <location>
        <begin position="979"/>
        <end position="1123"/>
    </location>
</feature>
<dbReference type="Gene3D" id="2.170.260.10">
    <property type="entry name" value="paz domain"/>
    <property type="match status" value="1"/>
</dbReference>
<dbReference type="InterPro" id="IPR036389">
    <property type="entry name" value="RNase_III_sf"/>
</dbReference>
<evidence type="ECO:0008006" key="22">
    <source>
        <dbReference type="Google" id="ProtNLM"/>
    </source>
</evidence>
<dbReference type="GO" id="GO:0003723">
    <property type="term" value="F:RNA binding"/>
    <property type="evidence" value="ECO:0007669"/>
    <property type="project" value="UniProtKB-UniRule"/>
</dbReference>
<dbReference type="SMART" id="SM00949">
    <property type="entry name" value="PAZ"/>
    <property type="match status" value="1"/>
</dbReference>
<comment type="similarity">
    <text evidence="13 14">Belongs to the helicase family. Dicer subfamily.</text>
</comment>
<dbReference type="GO" id="GO:0030422">
    <property type="term" value="P:siRNA processing"/>
    <property type="evidence" value="ECO:0007669"/>
    <property type="project" value="TreeGrafter"/>
</dbReference>
<organism evidence="20 21">
    <name type="scientific">Genlisea aurea</name>
    <dbReference type="NCBI Taxonomy" id="192259"/>
    <lineage>
        <taxon>Eukaryota</taxon>
        <taxon>Viridiplantae</taxon>
        <taxon>Streptophyta</taxon>
        <taxon>Embryophyta</taxon>
        <taxon>Tracheophyta</taxon>
        <taxon>Spermatophyta</taxon>
        <taxon>Magnoliopsida</taxon>
        <taxon>eudicotyledons</taxon>
        <taxon>Gunneridae</taxon>
        <taxon>Pentapetalae</taxon>
        <taxon>asterids</taxon>
        <taxon>lamiids</taxon>
        <taxon>Lamiales</taxon>
        <taxon>Lentibulariaceae</taxon>
        <taxon>Genlisea</taxon>
    </lineage>
</organism>
<feature type="non-terminal residue" evidence="20">
    <location>
        <position position="1"/>
    </location>
</feature>
<keyword evidence="7" id="KW-0255">Endonuclease</keyword>
<dbReference type="SMART" id="SM00487">
    <property type="entry name" value="DEXDc"/>
    <property type="match status" value="1"/>
</dbReference>
<evidence type="ECO:0000256" key="12">
    <source>
        <dbReference type="ARBA" id="ARBA00023211"/>
    </source>
</evidence>
<dbReference type="InterPro" id="IPR003100">
    <property type="entry name" value="PAZ_dom"/>
</dbReference>
<accession>S8CQK4</accession>
<evidence type="ECO:0000256" key="1">
    <source>
        <dbReference type="ARBA" id="ARBA00001936"/>
    </source>
</evidence>
<dbReference type="PANTHER" id="PTHR14950:SF15">
    <property type="entry name" value="DICER-LIKE PROTEIN 4"/>
    <property type="match status" value="1"/>
</dbReference>
<feature type="domain" description="Helicase C-terminal" evidence="18">
    <location>
        <begin position="363"/>
        <end position="515"/>
    </location>
</feature>
<dbReference type="PANTHER" id="PTHR14950">
    <property type="entry name" value="DICER-RELATED"/>
    <property type="match status" value="1"/>
</dbReference>
<keyword evidence="21" id="KW-1185">Reference proteome</keyword>
<dbReference type="EMBL" id="AUSU01002122">
    <property type="protein sequence ID" value="EPS69439.1"/>
    <property type="molecule type" value="Genomic_DNA"/>
</dbReference>
<dbReference type="PROSITE" id="PS50821">
    <property type="entry name" value="PAZ"/>
    <property type="match status" value="1"/>
</dbReference>
<evidence type="ECO:0000259" key="19">
    <source>
        <dbReference type="PROSITE" id="PS51327"/>
    </source>
</evidence>
<evidence type="ECO:0000256" key="3">
    <source>
        <dbReference type="ARBA" id="ARBA00022722"/>
    </source>
</evidence>
<evidence type="ECO:0000259" key="18">
    <source>
        <dbReference type="PROSITE" id="PS51194"/>
    </source>
</evidence>
<dbReference type="CDD" id="cd18034">
    <property type="entry name" value="DEXHc_dicer"/>
    <property type="match status" value="1"/>
</dbReference>
<dbReference type="InterPro" id="IPR005034">
    <property type="entry name" value="Dicer_dimerisation"/>
</dbReference>
<evidence type="ECO:0000256" key="8">
    <source>
        <dbReference type="ARBA" id="ARBA00022801"/>
    </source>
</evidence>
<dbReference type="Pfam" id="PF02170">
    <property type="entry name" value="PAZ"/>
    <property type="match status" value="1"/>
</dbReference>
<evidence type="ECO:0000256" key="6">
    <source>
        <dbReference type="ARBA" id="ARBA00022741"/>
    </source>
</evidence>
<dbReference type="SMART" id="SM00490">
    <property type="entry name" value="HELICc"/>
    <property type="match status" value="1"/>
</dbReference>
<dbReference type="InterPro" id="IPR014001">
    <property type="entry name" value="Helicase_ATP-bd"/>
</dbReference>
<sequence length="1270" mass="143823">SMLTVNGEEERVKQEKDPRRIARKYQIDLCKKALQENVIIYLGTGCGKTHIAILLMYEMGHLFKRPQKDVCIFLAPTVALVQQQAKVIQDSLDFKVANICGNIPNSKSHKAWEKQLEDHEIFVMTPQILLFCLSHCFIRIEHIALLIFDECHYAQLGSNHPYAEIMKIFYKPDALKLPRIFGMTASPKLGKVICNINVYCVEDTKELEKFVKCPKVNVYYYSSSSSDSCSPQLTYIRRLEEIKLQSISCLQIKSLDRNILRSTKKLLQRLHSSLIFCLESLGLWGALQASYNYLRGGGDRYGNEPVEEEDKWGSPICGDELCSKYLHGAASFLASDCSGDGIQGDLSSVEVLKEPYFSRKLLKLVEILSNFRSQPNMKCIIFVNRKATARALSYIIQNLKVLSSWKCGYLLGVHSGYMSQKSTSLVLEKFQSGELNLLVATKVGEEGLDIHTCCLVIRFDLPETISSFIQSRGRARMPQSEYAFLVDSANPQEIELIEHFRKDEDQMNEEILLSKFTVPVSNFKDKAYKVESTGAIIGDVSSVSLLHHYCSKLPHDEYFNPKPSFFYYEDGDGMVCNIIFPANAPLHQINGSPQESNEAAKKDACLEACKALHQIGALTDYLLPEGDDILEEDSTVKLLNSDETQAELHEMLVPAALRMPWKDVENSVCFSSYCIKLCPDPADRIYRSFGLFLKEPLPEEACRMKLDLCLDQGRSVRAEIVPSGVVKFDKDEIAAAEVFQKISLGVILNRNAFIPDHVSLESSDACEPKTSTFYLLLPVIEHENGTVSVDWKCLKKFMSSPILELPGSHVEEISNPKSHLHLRNGCKSEEDVIGSLGYVPEKDAFFFISDVLHEKNGYGLCDDDSKSYVEYYAAKFGIHLVHPNQPLLKVKQVFNLDNLLRKKNLSGKWRAKEEHFTALPPEICQLKVVGFSKDIGSSLSLLPSILHRLESLLVAIELKDKLIASFPEGKEVTADHVLEAITTDRCGEQFSLERFEVLGDSFLKFAVTRQLFLKHGALDEGQLSIKRTNIVNNLNLQRLARKKNLQVYVRDQSLDPRHFFAFGHRCPISCNKETEDNIHLDPHENRTSRYSEIRCTKCHQWLYPKTIADMVEALMGAFIVDSGFKAASSFLKWIGIDVEFSCSQIEDICSSSNPFLSLYDENDVNALEDILKYRFRHKGLLIQAFVHPSFHKDFAGCYQRLEFLGDAVLDYLITSYMYSMFPNLKPGPLTELRSLFVNNNSFADVATRWSLQKFLMSGSDVLRDSLAKYV</sequence>